<gene>
    <name evidence="1" type="ORF">BLNAU_7682</name>
</gene>
<proteinExistence type="predicted"/>
<reference evidence="1 2" key="1">
    <citation type="journal article" date="2022" name="bioRxiv">
        <title>Genomics of Preaxostyla Flagellates Illuminates Evolutionary Transitions and the Path Towards Mitochondrial Loss.</title>
        <authorList>
            <person name="Novak L.V.F."/>
            <person name="Treitli S.C."/>
            <person name="Pyrih J."/>
            <person name="Halakuc P."/>
            <person name="Pipaliya S.V."/>
            <person name="Vacek V."/>
            <person name="Brzon O."/>
            <person name="Soukal P."/>
            <person name="Eme L."/>
            <person name="Dacks J.B."/>
            <person name="Karnkowska A."/>
            <person name="Elias M."/>
            <person name="Hampl V."/>
        </authorList>
    </citation>
    <scope>NUCLEOTIDE SEQUENCE [LARGE SCALE GENOMIC DNA]</scope>
    <source>
        <strain evidence="1">NAU3</strain>
        <tissue evidence="1">Gut</tissue>
    </source>
</reference>
<dbReference type="PANTHER" id="PTHR10476">
    <property type="entry name" value="CHARGED MULTIVESICULAR BODY PROTEIN"/>
    <property type="match status" value="1"/>
</dbReference>
<accession>A0ABQ9Y0S8</accession>
<sequence length="206" mass="23311">MMDPKLQNTIFELKMTSKNLNRQSTKSKQRSEEEKRKIKKAIQQGNAEGAKIYAENAIREKNMSMMYLKLASRLDGIQSRLSMTAGMQSVVQGIDQVCKQLQRVSNQMDIQKVNKILDKFDQQVTHMETVSDVVMGAMDDNTQNQIASSEVNQLISQVADENQLQLDGEFSAMTAGNREITLEPLPAQPESSETVDDRLRRLLDND</sequence>
<evidence type="ECO:0000313" key="1">
    <source>
        <dbReference type="EMBL" id="KAK2957304.1"/>
    </source>
</evidence>
<dbReference type="Proteomes" id="UP001281761">
    <property type="component" value="Unassembled WGS sequence"/>
</dbReference>
<comment type="caution">
    <text evidence="1">The sequence shown here is derived from an EMBL/GenBank/DDBJ whole genome shotgun (WGS) entry which is preliminary data.</text>
</comment>
<keyword evidence="2" id="KW-1185">Reference proteome</keyword>
<protein>
    <submittedName>
        <fullName evidence="1">Charged multivesicular body protein 1</fullName>
    </submittedName>
</protein>
<dbReference type="EMBL" id="JARBJD010000047">
    <property type="protein sequence ID" value="KAK2957304.1"/>
    <property type="molecule type" value="Genomic_DNA"/>
</dbReference>
<name>A0ABQ9Y0S8_9EUKA</name>
<organism evidence="1 2">
    <name type="scientific">Blattamonas nauphoetae</name>
    <dbReference type="NCBI Taxonomy" id="2049346"/>
    <lineage>
        <taxon>Eukaryota</taxon>
        <taxon>Metamonada</taxon>
        <taxon>Preaxostyla</taxon>
        <taxon>Oxymonadida</taxon>
        <taxon>Blattamonas</taxon>
    </lineage>
</organism>
<dbReference type="Gene3D" id="6.10.140.1230">
    <property type="match status" value="1"/>
</dbReference>
<dbReference type="Pfam" id="PF03357">
    <property type="entry name" value="Snf7"/>
    <property type="match status" value="1"/>
</dbReference>
<evidence type="ECO:0000313" key="2">
    <source>
        <dbReference type="Proteomes" id="UP001281761"/>
    </source>
</evidence>
<dbReference type="InterPro" id="IPR005024">
    <property type="entry name" value="Snf7_fam"/>
</dbReference>